<dbReference type="Proteomes" id="UP001168098">
    <property type="component" value="Unassembled WGS sequence"/>
</dbReference>
<reference evidence="3 4" key="1">
    <citation type="journal article" date="2023" name="BMC Biotechnol.">
        <title>Vitis rotundifolia cv Carlos genome sequencing.</title>
        <authorList>
            <person name="Huff M."/>
            <person name="Hulse-Kemp A."/>
            <person name="Scheffler B."/>
            <person name="Youngblood R."/>
            <person name="Simpson S."/>
            <person name="Babiker E."/>
            <person name="Staton M."/>
        </authorList>
    </citation>
    <scope>NUCLEOTIDE SEQUENCE [LARGE SCALE GENOMIC DNA]</scope>
    <source>
        <tissue evidence="3">Leaf</tissue>
    </source>
</reference>
<dbReference type="EMBL" id="JARBHA010000003">
    <property type="protein sequence ID" value="KAJ9704503.1"/>
    <property type="molecule type" value="Genomic_DNA"/>
</dbReference>
<evidence type="ECO:0000313" key="3">
    <source>
        <dbReference type="EMBL" id="KAJ9704503.1"/>
    </source>
</evidence>
<accession>A0AA39ADM7</accession>
<organism evidence="3 4">
    <name type="scientific">Vitis rotundifolia</name>
    <name type="common">Muscadine grape</name>
    <dbReference type="NCBI Taxonomy" id="103349"/>
    <lineage>
        <taxon>Eukaryota</taxon>
        <taxon>Viridiplantae</taxon>
        <taxon>Streptophyta</taxon>
        <taxon>Embryophyta</taxon>
        <taxon>Tracheophyta</taxon>
        <taxon>Spermatophyta</taxon>
        <taxon>Magnoliopsida</taxon>
        <taxon>eudicotyledons</taxon>
        <taxon>Gunneridae</taxon>
        <taxon>Pentapetalae</taxon>
        <taxon>rosids</taxon>
        <taxon>Vitales</taxon>
        <taxon>Vitaceae</taxon>
        <taxon>Viteae</taxon>
        <taxon>Vitis</taxon>
    </lineage>
</organism>
<keyword evidence="4" id="KW-1185">Reference proteome</keyword>
<dbReference type="InterPro" id="IPR051304">
    <property type="entry name" value="SCF_F-box_domain"/>
</dbReference>
<dbReference type="PANTHER" id="PTHR47123:SF15">
    <property type="entry name" value="F-BOX PROTEIN SKIP23"/>
    <property type="match status" value="1"/>
</dbReference>
<dbReference type="InterPro" id="IPR005174">
    <property type="entry name" value="KIB1-4_b-propeller"/>
</dbReference>
<comment type="caution">
    <text evidence="3">The sequence shown here is derived from an EMBL/GenBank/DDBJ whole genome shotgun (WGS) entry which is preliminary data.</text>
</comment>
<evidence type="ECO:0000259" key="2">
    <source>
        <dbReference type="Pfam" id="PF12937"/>
    </source>
</evidence>
<dbReference type="InterPro" id="IPR001810">
    <property type="entry name" value="F-box_dom"/>
</dbReference>
<evidence type="ECO:0000313" key="4">
    <source>
        <dbReference type="Proteomes" id="UP001168098"/>
    </source>
</evidence>
<dbReference type="Pfam" id="PF12937">
    <property type="entry name" value="F-box-like"/>
    <property type="match status" value="1"/>
</dbReference>
<dbReference type="AlphaFoldDB" id="A0AA39ADM7"/>
<dbReference type="InterPro" id="IPR036249">
    <property type="entry name" value="Thioredoxin-like_sf"/>
</dbReference>
<feature type="domain" description="F-box" evidence="2">
    <location>
        <begin position="19"/>
        <end position="54"/>
    </location>
</feature>
<feature type="domain" description="KIB1-4 beta-propeller" evidence="1">
    <location>
        <begin position="82"/>
        <end position="356"/>
    </location>
</feature>
<protein>
    <recommendedName>
        <fullName evidence="5">F-box domain-containing protein</fullName>
    </recommendedName>
</protein>
<sequence length="643" mass="72249">MQAQTQSRKLQLNSSMARWSQLPKDLLLLIAQRLNTHFDLLCLRSVCSSWHACVPSRLHPLPSRFPILPTNGTSWGLYLSRRTILCLGLPESHCQPTIGSWLIKVEEDVPDMAHLVNPLSTFQFKHLPPNFPKTFDFSRFRVSELGQEYVLQYMNHRPSGETDVGSLHKGKVAFSSTSNGEDFVMLTIHVSGKLAMFRHGNKRLKTIDDMPSCDDLIFFNGEFYAVDNTGRTVVVAIGLPPVLSLIADPVIGGNKKSLVESNGELLMVDTYFDQGIHGIMNRALRFKVFKLDQIGHMWVEVENLGDRILFLGEKSTFSAVASEFCGCEGNCIYYTNSFFFPNDQEDDAYTGIGIFNLENGNLGPLSSFPDYSKVIWPLPAWVYINNIGALPPNKYIPRSSMATTANLFFKLPSSLSVFLNKDPSSSPYSSILCISSKLKTSAAKFQSRYIPFIIKATATCSGRKVESDEKVKQVHSIEEFDEALWMAKNKPFLIVMGDESDKTRELCKREDIEKVPHFSFDKSIEKIHEEGIGPDELVGDVLYYGDNYSTVAQLHCREDVEKLIGDHKPTVLKLSRQIADAVVFARMTGDENNSCMQFLRDLNVVEVPTFLFIRDGEMCGRYVGSGEGELIVEILKYQGVQVT</sequence>
<dbReference type="Gene3D" id="1.20.1280.50">
    <property type="match status" value="1"/>
</dbReference>
<dbReference type="Pfam" id="PF03478">
    <property type="entry name" value="Beta-prop_KIB1-4"/>
    <property type="match status" value="1"/>
</dbReference>
<evidence type="ECO:0000259" key="1">
    <source>
        <dbReference type="Pfam" id="PF03478"/>
    </source>
</evidence>
<evidence type="ECO:0008006" key="5">
    <source>
        <dbReference type="Google" id="ProtNLM"/>
    </source>
</evidence>
<name>A0AA39ADM7_VITRO</name>
<dbReference type="SUPFAM" id="SSF52833">
    <property type="entry name" value="Thioredoxin-like"/>
    <property type="match status" value="1"/>
</dbReference>
<dbReference type="PANTHER" id="PTHR47123">
    <property type="entry name" value="F-BOX PROTEIN SKIP23"/>
    <property type="match status" value="1"/>
</dbReference>
<gene>
    <name evidence="3" type="ORF">PVL29_002865</name>
</gene>
<proteinExistence type="predicted"/>
<dbReference type="Gene3D" id="3.40.30.10">
    <property type="entry name" value="Glutaredoxin"/>
    <property type="match status" value="1"/>
</dbReference>
<dbReference type="SUPFAM" id="SSF81383">
    <property type="entry name" value="F-box domain"/>
    <property type="match status" value="1"/>
</dbReference>
<dbReference type="InterPro" id="IPR036047">
    <property type="entry name" value="F-box-like_dom_sf"/>
</dbReference>